<dbReference type="OrthoDB" id="154414at2"/>
<evidence type="ECO:0000256" key="1">
    <source>
        <dbReference type="ARBA" id="ARBA00006484"/>
    </source>
</evidence>
<dbReference type="Pfam" id="PF00106">
    <property type="entry name" value="adh_short"/>
    <property type="match status" value="1"/>
</dbReference>
<keyword evidence="5" id="KW-1185">Reference proteome</keyword>
<dbReference type="RefSeq" id="WP_133291712.1">
    <property type="nucleotide sequence ID" value="NZ_SMSJ01000064.1"/>
</dbReference>
<dbReference type="Gene3D" id="3.40.50.720">
    <property type="entry name" value="NAD(P)-binding Rossmann-like Domain"/>
    <property type="match status" value="1"/>
</dbReference>
<dbReference type="SUPFAM" id="SSF51735">
    <property type="entry name" value="NAD(P)-binding Rossmann-fold domains"/>
    <property type="match status" value="1"/>
</dbReference>
<evidence type="ECO:0000256" key="2">
    <source>
        <dbReference type="ARBA" id="ARBA00023002"/>
    </source>
</evidence>
<comment type="similarity">
    <text evidence="1 3">Belongs to the short-chain dehydrogenases/reductases (SDR) family.</text>
</comment>
<gene>
    <name evidence="4" type="ORF">E2C06_27100</name>
</gene>
<dbReference type="PRINTS" id="PR00081">
    <property type="entry name" value="GDHRDH"/>
</dbReference>
<organism evidence="4 5">
    <name type="scientific">Dankookia rubra</name>
    <dbReference type="NCBI Taxonomy" id="1442381"/>
    <lineage>
        <taxon>Bacteria</taxon>
        <taxon>Pseudomonadati</taxon>
        <taxon>Pseudomonadota</taxon>
        <taxon>Alphaproteobacteria</taxon>
        <taxon>Acetobacterales</taxon>
        <taxon>Roseomonadaceae</taxon>
        <taxon>Dankookia</taxon>
    </lineage>
</organism>
<proteinExistence type="inferred from homology"/>
<protein>
    <submittedName>
        <fullName evidence="4">SDR family NAD(P)-dependent oxidoreductase</fullName>
    </submittedName>
</protein>
<dbReference type="InterPro" id="IPR002347">
    <property type="entry name" value="SDR_fam"/>
</dbReference>
<comment type="caution">
    <text evidence="4">The sequence shown here is derived from an EMBL/GenBank/DDBJ whole genome shotgun (WGS) entry which is preliminary data.</text>
</comment>
<evidence type="ECO:0000313" key="4">
    <source>
        <dbReference type="EMBL" id="TDH59492.1"/>
    </source>
</evidence>
<dbReference type="EMBL" id="SMSJ01000064">
    <property type="protein sequence ID" value="TDH59492.1"/>
    <property type="molecule type" value="Genomic_DNA"/>
</dbReference>
<reference evidence="4 5" key="1">
    <citation type="journal article" date="2016" name="J. Microbiol.">
        <title>Dankookia rubra gen. nov., sp. nov., an alphaproteobacterium isolated from sediment of a shallow stream.</title>
        <authorList>
            <person name="Kim W.H."/>
            <person name="Kim D.H."/>
            <person name="Kang K."/>
            <person name="Ahn T.Y."/>
        </authorList>
    </citation>
    <scope>NUCLEOTIDE SEQUENCE [LARGE SCALE GENOMIC DNA]</scope>
    <source>
        <strain evidence="4 5">JCM30602</strain>
    </source>
</reference>
<dbReference type="GO" id="GO:0016616">
    <property type="term" value="F:oxidoreductase activity, acting on the CH-OH group of donors, NAD or NADP as acceptor"/>
    <property type="evidence" value="ECO:0007669"/>
    <property type="project" value="TreeGrafter"/>
</dbReference>
<dbReference type="InterPro" id="IPR036291">
    <property type="entry name" value="NAD(P)-bd_dom_sf"/>
</dbReference>
<dbReference type="CDD" id="cd05233">
    <property type="entry name" value="SDR_c"/>
    <property type="match status" value="1"/>
</dbReference>
<dbReference type="Proteomes" id="UP000295096">
    <property type="component" value="Unassembled WGS sequence"/>
</dbReference>
<dbReference type="AlphaFoldDB" id="A0A4R5Q949"/>
<evidence type="ECO:0000313" key="5">
    <source>
        <dbReference type="Proteomes" id="UP000295096"/>
    </source>
</evidence>
<dbReference type="PRINTS" id="PR00080">
    <property type="entry name" value="SDRFAMILY"/>
</dbReference>
<sequence length="274" mass="28486">MSTQQRVAIVTGGGRGIGRAIVMGLLRDGFAVAAVDRDCAPLGELAAEAGGLATLLTVPKDIATAGACADVVATVRERLGPVAVLVNNAGIGQGSIRQDNWAKPIRFWEVSPEDWRRFAAVNVEAIHALSRAAVTDMLERRWGRIVNVTTSLGTMLRGGYVPYGPTKASAEALTGVMAEDLAGTGVTANVLVPGGVTNTALVPDAAGFDRDAMLQPAIMVPPLLWLVSDVADAVNGRRFLAAHWNASLPLAQAAEQAGAPVGWKSIATLPIVPR</sequence>
<evidence type="ECO:0000256" key="3">
    <source>
        <dbReference type="RuleBase" id="RU000363"/>
    </source>
</evidence>
<dbReference type="PANTHER" id="PTHR42760">
    <property type="entry name" value="SHORT-CHAIN DEHYDROGENASES/REDUCTASES FAMILY MEMBER"/>
    <property type="match status" value="1"/>
</dbReference>
<accession>A0A4R5Q949</accession>
<dbReference type="PANTHER" id="PTHR42760:SF133">
    <property type="entry name" value="3-OXOACYL-[ACYL-CARRIER-PROTEIN] REDUCTASE"/>
    <property type="match status" value="1"/>
</dbReference>
<keyword evidence="2" id="KW-0560">Oxidoreductase</keyword>
<name>A0A4R5Q949_9PROT</name>